<dbReference type="AlphaFoldDB" id="A0A1H6AXI1"/>
<dbReference type="EMBL" id="FNVO01000006">
    <property type="protein sequence ID" value="SEG53092.1"/>
    <property type="molecule type" value="Genomic_DNA"/>
</dbReference>
<evidence type="ECO:0000313" key="3">
    <source>
        <dbReference type="Proteomes" id="UP000236723"/>
    </source>
</evidence>
<name>A0A1H6AXI1_9ACTN</name>
<accession>A0A1H6AXI1</accession>
<gene>
    <name evidence="2" type="ORF">SAMN04489712_10672</name>
</gene>
<evidence type="ECO:0000256" key="1">
    <source>
        <dbReference type="SAM" id="MobiDB-lite"/>
    </source>
</evidence>
<feature type="region of interest" description="Disordered" evidence="1">
    <location>
        <begin position="189"/>
        <end position="227"/>
    </location>
</feature>
<reference evidence="3" key="1">
    <citation type="submission" date="2016-10" db="EMBL/GenBank/DDBJ databases">
        <authorList>
            <person name="Varghese N."/>
            <person name="Submissions S."/>
        </authorList>
    </citation>
    <scope>NUCLEOTIDE SEQUENCE [LARGE SCALE GENOMIC DNA]</scope>
    <source>
        <strain evidence="3">DSM 43163</strain>
    </source>
</reference>
<dbReference type="RefSeq" id="WP_103938603.1">
    <property type="nucleotide sequence ID" value="NZ_FNVO01000006.1"/>
</dbReference>
<sequence>MVDENALRFVVVRPPVLDESRGRVIVDTETADAVLGRIQAKRSARAEVTWADAAAAVGAEIVSDAAYWPDSPSFSVLGFDTGYVRELLEWARDNPDDPASFLPQAQRWLDRATPSRGDVREWVAGREYRAARDSAWLSWYGFVLHQDRRPQQAPGLAGSLVFLELLGAAVGDRDRFRRTAVASRTEGPAVRPDVLLGPRPVATAPDTTASDAAAPEGARSRQAAAESDERIDPWLIENIRNLRDARTAVQAFFDAKLGRQRAVTYYVTSVDSTEPNGPVGFEGIEQSAPWRVTQAELDADEGLAEALRQADFDLARDTLPEALERIDASLADLTQRLYARRRDTRVTVADGRHVRVVTNSRPTTDRPG</sequence>
<organism evidence="2 3">
    <name type="scientific">Thermomonospora echinospora</name>
    <dbReference type="NCBI Taxonomy" id="1992"/>
    <lineage>
        <taxon>Bacteria</taxon>
        <taxon>Bacillati</taxon>
        <taxon>Actinomycetota</taxon>
        <taxon>Actinomycetes</taxon>
        <taxon>Streptosporangiales</taxon>
        <taxon>Thermomonosporaceae</taxon>
        <taxon>Thermomonospora</taxon>
    </lineage>
</organism>
<protein>
    <submittedName>
        <fullName evidence="2">Uncharacterized protein</fullName>
    </submittedName>
</protein>
<evidence type="ECO:0000313" key="2">
    <source>
        <dbReference type="EMBL" id="SEG53092.1"/>
    </source>
</evidence>
<keyword evidence="3" id="KW-1185">Reference proteome</keyword>
<dbReference type="Proteomes" id="UP000236723">
    <property type="component" value="Unassembled WGS sequence"/>
</dbReference>
<feature type="compositionally biased region" description="Low complexity" evidence="1">
    <location>
        <begin position="202"/>
        <end position="215"/>
    </location>
</feature>
<proteinExistence type="predicted"/>